<dbReference type="SUPFAM" id="SSF51126">
    <property type="entry name" value="Pectin lyase-like"/>
    <property type="match status" value="1"/>
</dbReference>
<dbReference type="GO" id="GO:0005737">
    <property type="term" value="C:cytoplasm"/>
    <property type="evidence" value="ECO:0007669"/>
    <property type="project" value="TreeGrafter"/>
</dbReference>
<dbReference type="SUPFAM" id="SSF51556">
    <property type="entry name" value="Metallo-dependent hydrolases"/>
    <property type="match status" value="1"/>
</dbReference>
<dbReference type="SMART" id="SM00710">
    <property type="entry name" value="PbH1"/>
    <property type="match status" value="8"/>
</dbReference>
<dbReference type="GO" id="GO:0016831">
    <property type="term" value="F:carboxy-lyase activity"/>
    <property type="evidence" value="ECO:0007669"/>
    <property type="project" value="InterPro"/>
</dbReference>
<evidence type="ECO:0000313" key="7">
    <source>
        <dbReference type="Proteomes" id="UP000260351"/>
    </source>
</evidence>
<reference evidence="6 7" key="1">
    <citation type="submission" date="2018-08" db="EMBL/GenBank/DDBJ databases">
        <title>Wenzhouxiangella salilacus sp. nov., a novel bacterium isolated from a saline lake in Xinjiang Province, China.</title>
        <authorList>
            <person name="Han S."/>
        </authorList>
    </citation>
    <scope>NUCLEOTIDE SEQUENCE [LARGE SCALE GENOMIC DNA]</scope>
    <source>
        <strain evidence="6 7">XDB06</strain>
    </source>
</reference>
<dbReference type="InterPro" id="IPR006680">
    <property type="entry name" value="Amidohydro-rel"/>
</dbReference>
<sequence length="779" mass="83184">MRLTLIIILFLQSVPGASAALALPLIDSGAVLTTTGSESPGRSTAPAPVIDVHLHVGAGREGSPYYEVGPDETPDEAFQRAFLSDLDANGVVAGIVGGPAAYVERFRQLAPDRLVAAIAFPCTDGLDPNRQRCFGHGGDWPDLEWLRAEAEAGRIGALGELYNVYVGVPVDGPEMAPYLALAAELDLLVLAHADSGPPPEGRVPGCCPRFDGALGHPSHWEPVLERHRNLRLVLYHAFRPDWIETAIDLLDRYPNVMVETSPMTRVPTPLVHAALRTFVEAGHADRIVFGSDYPGAIGPSLEVIDGADFLSEAQKRAIRHDNAARLLGLTGTNPAEAGDARAWTIDVAPPMGDAAADRASVQAAFDAVRPGGTVRFAPGRYLLGSGARLTASDVVVLGHPEGTTLRGCAPEAFDVADDERERLVFGCTGLYLQGERQTVRGLTFEYTWHGIVIGPFPTTAEEAAIFWERAGSEPPAHPAGGHRIEDNTFRAAPNGLRVLGAGEELSIVRNNNFIDVYHAIGIYGAPLHFVDNRVLVEDPERVPLTRAPGSAVLVAPGDRACAGHVVAGNRIEGYPDPIYVYAEVGETCRGVEVRDNLIRAARVRIPGPGAFGEFSSEHDATLVGTPITVLGATPREGDEEPAGRLEAIVVEGNRIEGAEGLGMRIQGVTNSRIEGNIIQGVRARQPFPGNTWDGAEQTWEAANGSGIWLSSSSDDNVISDNAFEDIAAFSVFVEGDNNHVALIEAADTVRDVGHGNRIHTGRSPEKQPEKNQDAHETLR</sequence>
<organism evidence="6 7">
    <name type="scientific">Wenzhouxiangella sediminis</name>
    <dbReference type="NCBI Taxonomy" id="1792836"/>
    <lineage>
        <taxon>Bacteria</taxon>
        <taxon>Pseudomonadati</taxon>
        <taxon>Pseudomonadota</taxon>
        <taxon>Gammaproteobacteria</taxon>
        <taxon>Chromatiales</taxon>
        <taxon>Wenzhouxiangellaceae</taxon>
        <taxon>Wenzhouxiangella</taxon>
    </lineage>
</organism>
<dbReference type="EMBL" id="QUZK01000016">
    <property type="protein sequence ID" value="RFF31770.1"/>
    <property type="molecule type" value="Genomic_DNA"/>
</dbReference>
<dbReference type="InterPro" id="IPR032465">
    <property type="entry name" value="ACMSD"/>
</dbReference>
<dbReference type="PANTHER" id="PTHR21240:SF28">
    <property type="entry name" value="ISO-OROTATE DECARBOXYLASE (EUROFUNG)"/>
    <property type="match status" value="1"/>
</dbReference>
<feature type="domain" description="Periplasmic copper-binding protein NosD beta helix" evidence="5">
    <location>
        <begin position="649"/>
        <end position="732"/>
    </location>
</feature>
<protein>
    <recommendedName>
        <fullName evidence="8">Right handed beta helix domain-containing protein</fullName>
    </recommendedName>
</protein>
<dbReference type="GO" id="GO:0016787">
    <property type="term" value="F:hydrolase activity"/>
    <property type="evidence" value="ECO:0007669"/>
    <property type="project" value="InterPro"/>
</dbReference>
<keyword evidence="7" id="KW-1185">Reference proteome</keyword>
<feature type="chain" id="PRO_5017559956" description="Right handed beta helix domain-containing protein" evidence="3">
    <location>
        <begin position="20"/>
        <end position="779"/>
    </location>
</feature>
<dbReference type="OrthoDB" id="5450317at2"/>
<dbReference type="Gene3D" id="3.20.20.140">
    <property type="entry name" value="Metal-dependent hydrolases"/>
    <property type="match status" value="1"/>
</dbReference>
<dbReference type="InterPro" id="IPR032466">
    <property type="entry name" value="Metal_Hydrolase"/>
</dbReference>
<dbReference type="Gene3D" id="2.160.20.10">
    <property type="entry name" value="Single-stranded right-handed beta-helix, Pectin lyase-like"/>
    <property type="match status" value="1"/>
</dbReference>
<feature type="domain" description="Amidohydrolase-related" evidence="4">
    <location>
        <begin position="50"/>
        <end position="329"/>
    </location>
</feature>
<dbReference type="Proteomes" id="UP000260351">
    <property type="component" value="Unassembled WGS sequence"/>
</dbReference>
<accession>A0A3E1KBB8</accession>
<evidence type="ECO:0000256" key="3">
    <source>
        <dbReference type="SAM" id="SignalP"/>
    </source>
</evidence>
<comment type="caution">
    <text evidence="6">The sequence shown here is derived from an EMBL/GenBank/DDBJ whole genome shotgun (WGS) entry which is preliminary data.</text>
</comment>
<evidence type="ECO:0000256" key="2">
    <source>
        <dbReference type="SAM" id="MobiDB-lite"/>
    </source>
</evidence>
<dbReference type="GO" id="GO:0019748">
    <property type="term" value="P:secondary metabolic process"/>
    <property type="evidence" value="ECO:0007669"/>
    <property type="project" value="TreeGrafter"/>
</dbReference>
<feature type="compositionally biased region" description="Basic and acidic residues" evidence="2">
    <location>
        <begin position="762"/>
        <end position="779"/>
    </location>
</feature>
<dbReference type="AlphaFoldDB" id="A0A3E1KBB8"/>
<feature type="signal peptide" evidence="3">
    <location>
        <begin position="1"/>
        <end position="19"/>
    </location>
</feature>
<keyword evidence="3" id="KW-0732">Signal</keyword>
<keyword evidence="1" id="KW-0456">Lyase</keyword>
<dbReference type="InterPro" id="IPR006626">
    <property type="entry name" value="PbH1"/>
</dbReference>
<dbReference type="Pfam" id="PF05048">
    <property type="entry name" value="NosD"/>
    <property type="match status" value="1"/>
</dbReference>
<dbReference type="InterPro" id="IPR012334">
    <property type="entry name" value="Pectin_lyas_fold"/>
</dbReference>
<dbReference type="InterPro" id="IPR007742">
    <property type="entry name" value="NosD_dom"/>
</dbReference>
<dbReference type="RefSeq" id="WP_116649782.1">
    <property type="nucleotide sequence ID" value="NZ_QUZK01000016.1"/>
</dbReference>
<dbReference type="InterPro" id="IPR011050">
    <property type="entry name" value="Pectin_lyase_fold/virulence"/>
</dbReference>
<evidence type="ECO:0008006" key="8">
    <source>
        <dbReference type="Google" id="ProtNLM"/>
    </source>
</evidence>
<evidence type="ECO:0000256" key="1">
    <source>
        <dbReference type="ARBA" id="ARBA00023239"/>
    </source>
</evidence>
<evidence type="ECO:0000259" key="5">
    <source>
        <dbReference type="Pfam" id="PF05048"/>
    </source>
</evidence>
<evidence type="ECO:0000313" key="6">
    <source>
        <dbReference type="EMBL" id="RFF31770.1"/>
    </source>
</evidence>
<gene>
    <name evidence="6" type="ORF">DZC52_03745</name>
</gene>
<proteinExistence type="predicted"/>
<feature type="region of interest" description="Disordered" evidence="2">
    <location>
        <begin position="753"/>
        <end position="779"/>
    </location>
</feature>
<dbReference type="Pfam" id="PF04909">
    <property type="entry name" value="Amidohydro_2"/>
    <property type="match status" value="1"/>
</dbReference>
<dbReference type="PANTHER" id="PTHR21240">
    <property type="entry name" value="2-AMINO-3-CARBOXYLMUCONATE-6-SEMIALDEHYDE DECARBOXYLASE"/>
    <property type="match status" value="1"/>
</dbReference>
<evidence type="ECO:0000259" key="4">
    <source>
        <dbReference type="Pfam" id="PF04909"/>
    </source>
</evidence>
<name>A0A3E1KBB8_9GAMM</name>